<dbReference type="GO" id="GO:0005524">
    <property type="term" value="F:ATP binding"/>
    <property type="evidence" value="ECO:0007669"/>
    <property type="project" value="UniProtKB-KW"/>
</dbReference>
<comment type="catalytic activity">
    <reaction evidence="9 10">
        <text>nicotinate beta-D-ribonucleotide + ATP + H(+) = deamido-NAD(+) + diphosphate</text>
        <dbReference type="Rhea" id="RHEA:22860"/>
        <dbReference type="ChEBI" id="CHEBI:15378"/>
        <dbReference type="ChEBI" id="CHEBI:30616"/>
        <dbReference type="ChEBI" id="CHEBI:33019"/>
        <dbReference type="ChEBI" id="CHEBI:57502"/>
        <dbReference type="ChEBI" id="CHEBI:58437"/>
        <dbReference type="EC" id="2.7.7.18"/>
    </reaction>
</comment>
<evidence type="ECO:0000256" key="8">
    <source>
        <dbReference type="ARBA" id="ARBA00023027"/>
    </source>
</evidence>
<dbReference type="GO" id="GO:0009435">
    <property type="term" value="P:NAD+ biosynthetic process"/>
    <property type="evidence" value="ECO:0007669"/>
    <property type="project" value="UniProtKB-UniRule"/>
</dbReference>
<evidence type="ECO:0000313" key="13">
    <source>
        <dbReference type="Proteomes" id="UP000637359"/>
    </source>
</evidence>
<dbReference type="PANTHER" id="PTHR39321">
    <property type="entry name" value="NICOTINATE-NUCLEOTIDE ADENYLYLTRANSFERASE-RELATED"/>
    <property type="match status" value="1"/>
</dbReference>
<dbReference type="Gene3D" id="3.40.50.620">
    <property type="entry name" value="HUPs"/>
    <property type="match status" value="1"/>
</dbReference>
<evidence type="ECO:0000256" key="2">
    <source>
        <dbReference type="ARBA" id="ARBA00005019"/>
    </source>
</evidence>
<keyword evidence="3 10" id="KW-0662">Pyridine nucleotide biosynthesis</keyword>
<comment type="pathway">
    <text evidence="2 10">Cofactor biosynthesis; NAD(+) biosynthesis; deamido-NAD(+) from nicotinate D-ribonucleotide: step 1/1.</text>
</comment>
<sequence length="232" mass="27135">MTTEVQEYYQRLNPEKDIARLFQQGVKVGIYGSSFDPITNVHLWTASTVAHRKKLDFIIFLPSSRKRRDKQLQTEDKHRSTMVQLAIKDNPKFLLDTYEFTAPAGKTYTYYTMEHFKEILPIAEIFFIMGADLLVDIAAGKWMMDEELIQSNQFIIMARDNIDMLATIAQSPLLRNYDDGRFQLLDKGLSMEISSTYIREEFSRGGEPRYLLPTSCYNYIQEHKLYRKRGSK</sequence>
<reference evidence="12" key="1">
    <citation type="submission" date="2020-08" db="EMBL/GenBank/DDBJ databases">
        <title>Genome public.</title>
        <authorList>
            <person name="Liu C."/>
            <person name="Sun Q."/>
        </authorList>
    </citation>
    <scope>NUCLEOTIDE SEQUENCE</scope>
    <source>
        <strain evidence="12">BX22</strain>
    </source>
</reference>
<evidence type="ECO:0000256" key="7">
    <source>
        <dbReference type="ARBA" id="ARBA00022840"/>
    </source>
</evidence>
<gene>
    <name evidence="10 12" type="primary">nadD</name>
    <name evidence="12" type="ORF">H8S33_00695</name>
</gene>
<dbReference type="PANTHER" id="PTHR39321:SF3">
    <property type="entry name" value="PHOSPHOPANTETHEINE ADENYLYLTRANSFERASE"/>
    <property type="match status" value="1"/>
</dbReference>
<dbReference type="InterPro" id="IPR004821">
    <property type="entry name" value="Cyt_trans-like"/>
</dbReference>
<dbReference type="AlphaFoldDB" id="A0A923RF97"/>
<dbReference type="CDD" id="cd02165">
    <property type="entry name" value="NMNAT"/>
    <property type="match status" value="1"/>
</dbReference>
<keyword evidence="13" id="KW-1185">Reference proteome</keyword>
<feature type="domain" description="Cytidyltransferase-like" evidence="11">
    <location>
        <begin position="30"/>
        <end position="200"/>
    </location>
</feature>
<comment type="function">
    <text evidence="1 10">Catalyzes the reversible adenylation of nicotinate mononucleotide (NaMN) to nicotinic acid adenine dinucleotide (NaAD).</text>
</comment>
<keyword evidence="8 10" id="KW-0520">NAD</keyword>
<evidence type="ECO:0000256" key="3">
    <source>
        <dbReference type="ARBA" id="ARBA00022642"/>
    </source>
</evidence>
<comment type="similarity">
    <text evidence="10">Belongs to the NadD family.</text>
</comment>
<comment type="caution">
    <text evidence="12">The sequence shown here is derived from an EMBL/GenBank/DDBJ whole genome shotgun (WGS) entry which is preliminary data.</text>
</comment>
<dbReference type="InterPro" id="IPR005248">
    <property type="entry name" value="NadD/NMNAT"/>
</dbReference>
<protein>
    <recommendedName>
        <fullName evidence="10">Probable nicotinate-nucleotide adenylyltransferase</fullName>
        <ecNumber evidence="10">2.7.7.18</ecNumber>
    </recommendedName>
    <alternativeName>
        <fullName evidence="10">Deamido-NAD(+) diphosphorylase</fullName>
    </alternativeName>
    <alternativeName>
        <fullName evidence="10">Deamido-NAD(+) pyrophosphorylase</fullName>
    </alternativeName>
    <alternativeName>
        <fullName evidence="10">Nicotinate mononucleotide adenylyltransferase</fullName>
        <shortName evidence="10">NaMN adenylyltransferase</shortName>
    </alternativeName>
</protein>
<dbReference type="Pfam" id="PF01467">
    <property type="entry name" value="CTP_transf_like"/>
    <property type="match status" value="1"/>
</dbReference>
<evidence type="ECO:0000256" key="6">
    <source>
        <dbReference type="ARBA" id="ARBA00022741"/>
    </source>
</evidence>
<evidence type="ECO:0000256" key="1">
    <source>
        <dbReference type="ARBA" id="ARBA00002324"/>
    </source>
</evidence>
<name>A0A923RF97_9BACI</name>
<evidence type="ECO:0000313" key="12">
    <source>
        <dbReference type="EMBL" id="MBC5635330.1"/>
    </source>
</evidence>
<accession>A0A923RF97</accession>
<proteinExistence type="inferred from homology"/>
<dbReference type="NCBIfam" id="TIGR00482">
    <property type="entry name" value="nicotinate (nicotinamide) nucleotide adenylyltransferase"/>
    <property type="match status" value="1"/>
</dbReference>
<keyword evidence="6 10" id="KW-0547">Nucleotide-binding</keyword>
<dbReference type="EC" id="2.7.7.18" evidence="10"/>
<evidence type="ECO:0000256" key="4">
    <source>
        <dbReference type="ARBA" id="ARBA00022679"/>
    </source>
</evidence>
<dbReference type="HAMAP" id="MF_00244">
    <property type="entry name" value="NaMN_adenylyltr"/>
    <property type="match status" value="1"/>
</dbReference>
<evidence type="ECO:0000259" key="11">
    <source>
        <dbReference type="Pfam" id="PF01467"/>
    </source>
</evidence>
<keyword evidence="7 10" id="KW-0067">ATP-binding</keyword>
<dbReference type="InterPro" id="IPR014729">
    <property type="entry name" value="Rossmann-like_a/b/a_fold"/>
</dbReference>
<evidence type="ECO:0000256" key="10">
    <source>
        <dbReference type="HAMAP-Rule" id="MF_00244"/>
    </source>
</evidence>
<dbReference type="SUPFAM" id="SSF52374">
    <property type="entry name" value="Nucleotidylyl transferase"/>
    <property type="match status" value="1"/>
</dbReference>
<keyword evidence="4 10" id="KW-0808">Transferase</keyword>
<dbReference type="GO" id="GO:0004515">
    <property type="term" value="F:nicotinate-nucleotide adenylyltransferase activity"/>
    <property type="evidence" value="ECO:0007669"/>
    <property type="project" value="UniProtKB-UniRule"/>
</dbReference>
<keyword evidence="5 10" id="KW-0548">Nucleotidyltransferase</keyword>
<evidence type="ECO:0000256" key="5">
    <source>
        <dbReference type="ARBA" id="ARBA00022695"/>
    </source>
</evidence>
<organism evidence="12 13">
    <name type="scientific">Ornithinibacillus hominis</name>
    <dbReference type="NCBI Taxonomy" id="2763055"/>
    <lineage>
        <taxon>Bacteria</taxon>
        <taxon>Bacillati</taxon>
        <taxon>Bacillota</taxon>
        <taxon>Bacilli</taxon>
        <taxon>Bacillales</taxon>
        <taxon>Bacillaceae</taxon>
        <taxon>Ornithinibacillus</taxon>
    </lineage>
</organism>
<evidence type="ECO:0000256" key="9">
    <source>
        <dbReference type="ARBA" id="ARBA00048721"/>
    </source>
</evidence>
<dbReference type="EMBL" id="JACOOL010000001">
    <property type="protein sequence ID" value="MBC5635330.1"/>
    <property type="molecule type" value="Genomic_DNA"/>
</dbReference>
<dbReference type="Proteomes" id="UP000637359">
    <property type="component" value="Unassembled WGS sequence"/>
</dbReference>